<dbReference type="Proteomes" id="UP000012589">
    <property type="component" value="Unassembled WGS sequence"/>
</dbReference>
<proteinExistence type="predicted"/>
<organism evidence="2 3">
    <name type="scientific">Eubacterium plexicaudatum ASF492</name>
    <dbReference type="NCBI Taxonomy" id="1235802"/>
    <lineage>
        <taxon>Bacteria</taxon>
        <taxon>Bacillati</taxon>
        <taxon>Bacillota</taxon>
        <taxon>Clostridia</taxon>
        <taxon>Eubacteriales</taxon>
        <taxon>Eubacteriaceae</taxon>
        <taxon>Eubacterium</taxon>
    </lineage>
</organism>
<dbReference type="SUPFAM" id="SSF55729">
    <property type="entry name" value="Acyl-CoA N-acyltransferases (Nat)"/>
    <property type="match status" value="1"/>
</dbReference>
<dbReference type="EMBL" id="AQFT01000124">
    <property type="protein sequence ID" value="EMZ22128.1"/>
    <property type="molecule type" value="Genomic_DNA"/>
</dbReference>
<accession>N2A6R2</accession>
<evidence type="ECO:0000259" key="1">
    <source>
        <dbReference type="PROSITE" id="PS51186"/>
    </source>
</evidence>
<dbReference type="PROSITE" id="PS51186">
    <property type="entry name" value="GNAT"/>
    <property type="match status" value="1"/>
</dbReference>
<dbReference type="GO" id="GO:0016747">
    <property type="term" value="F:acyltransferase activity, transferring groups other than amino-acyl groups"/>
    <property type="evidence" value="ECO:0007669"/>
    <property type="project" value="InterPro"/>
</dbReference>
<name>N2A6R2_9FIRM</name>
<dbReference type="eggNOG" id="COG4715">
    <property type="taxonomic scope" value="Bacteria"/>
</dbReference>
<dbReference type="InterPro" id="IPR000182">
    <property type="entry name" value="GNAT_dom"/>
</dbReference>
<dbReference type="HOGENOM" id="CLU_426846_0_0_9"/>
<dbReference type="PATRIC" id="fig|1235802.3.peg.4480"/>
<dbReference type="eggNOG" id="COG0456">
    <property type="taxonomic scope" value="Bacteria"/>
</dbReference>
<sequence>MSEMIREMRPDEFEQVFSIMERSFPLEEYRTYEEQKQLLRDPRYHIYTVHAAVDQKTENDKDKNPDTHKAVQAFLAVWQLETFTFVEHFASDPALRGRGIGKVVLQEAARLFSGRICLEVELPERNLAKRRIAFYERNGFYLNSYPYVQPPLRKGKKELPLMLMTYGSGVSKEKFETIRDTLYRDVYGQDEVYLTVHRAKDAAVRSFLTDILRQDETLYARFQLFDGHDRGILDMERYRRRVDAIIQKYAGPKQFISYQEVFSFLQEMDEILEQDVRMMLENGHFTEAFLLTCHLFVSVSAVEMDDSDGTRGMLAEQCVRIWHELERNADSQLQQQMYTWFTGQLECAESGDLEEYVEQMFWEAFLGEDFLQRKLAFTKRKAQEQKADSDSWSARYYAQKWIMYYIGLLEESGCAFAEIASYCKENWEYAEVRKYYAEQCILQKDYDTAEKVLAESLKMETGMSGLVRWFGTRLKEVYRMSGRQEAYKQQLLTMLTKESPGNPDDFRELKSLYSAQEWPQVREEIFRSLPKQARVERLYYEEKLYDRLLTFVLAQKGLFSLVQYEHVLKEEYPQQLLSKYTQELTDMAKHAADRRHYQEWAMHLKRMTQIAGGQQEVQKIVADWRVRYKNRPAMMEELKQF</sequence>
<dbReference type="Gene3D" id="3.40.630.30">
    <property type="match status" value="1"/>
</dbReference>
<dbReference type="Pfam" id="PF13508">
    <property type="entry name" value="Acetyltransf_7"/>
    <property type="match status" value="1"/>
</dbReference>
<protein>
    <recommendedName>
        <fullName evidence="1">N-acetyltransferase domain-containing protein</fullName>
    </recommendedName>
</protein>
<evidence type="ECO:0000313" key="3">
    <source>
        <dbReference type="Proteomes" id="UP000012589"/>
    </source>
</evidence>
<comment type="caution">
    <text evidence="2">The sequence shown here is derived from an EMBL/GenBank/DDBJ whole genome shotgun (WGS) entry which is preliminary data.</text>
</comment>
<dbReference type="InterPro" id="IPR016181">
    <property type="entry name" value="Acyl_CoA_acyltransferase"/>
</dbReference>
<dbReference type="OrthoDB" id="9127144at2"/>
<gene>
    <name evidence="2" type="ORF">C823_04216</name>
</gene>
<dbReference type="STRING" id="1235802.C823_04216"/>
<evidence type="ECO:0000313" key="2">
    <source>
        <dbReference type="EMBL" id="EMZ22128.1"/>
    </source>
</evidence>
<reference evidence="2 3" key="1">
    <citation type="journal article" date="2014" name="Genome Announc.">
        <title>Draft genome sequences of the altered schaedler flora, a defined bacterial community from gnotobiotic mice.</title>
        <authorList>
            <person name="Wannemuehler M.J."/>
            <person name="Overstreet A.M."/>
            <person name="Ward D.V."/>
            <person name="Phillips G.J."/>
        </authorList>
    </citation>
    <scope>NUCLEOTIDE SEQUENCE [LARGE SCALE GENOMIC DNA]</scope>
    <source>
        <strain evidence="2 3">ASF492</strain>
    </source>
</reference>
<feature type="domain" description="N-acetyltransferase" evidence="1">
    <location>
        <begin position="3"/>
        <end position="166"/>
    </location>
</feature>
<keyword evidence="3" id="KW-1185">Reference proteome</keyword>
<dbReference type="AlphaFoldDB" id="N2A6R2"/>